<dbReference type="Gene3D" id="3.30.1310.10">
    <property type="entry name" value="Nucleoid-associated protein YbaB-like domain"/>
    <property type="match status" value="1"/>
</dbReference>
<feature type="compositionally biased region" description="Basic and acidic residues" evidence="1">
    <location>
        <begin position="127"/>
        <end position="139"/>
    </location>
</feature>
<comment type="caution">
    <text evidence="2">The sequence shown here is derived from an EMBL/GenBank/DDBJ whole genome shotgun (WGS) entry which is preliminary data.</text>
</comment>
<evidence type="ECO:0000313" key="2">
    <source>
        <dbReference type="EMBL" id="GAB79415.1"/>
    </source>
</evidence>
<dbReference type="Pfam" id="PF02575">
    <property type="entry name" value="YbaB_DNA_bd"/>
    <property type="match status" value="1"/>
</dbReference>
<proteinExistence type="predicted"/>
<dbReference type="InterPro" id="IPR036894">
    <property type="entry name" value="YbaB-like_sf"/>
</dbReference>
<dbReference type="STRING" id="100225.SAMN05421595_3042"/>
<dbReference type="SUPFAM" id="SSF82607">
    <property type="entry name" value="YbaB-like"/>
    <property type="match status" value="1"/>
</dbReference>
<dbReference type="Proteomes" id="UP000008495">
    <property type="component" value="Unassembled WGS sequence"/>
</dbReference>
<gene>
    <name evidence="2" type="ORF">AUCHE_24_00700</name>
</gene>
<name>K6VVP6_9MICO</name>
<evidence type="ECO:0000256" key="1">
    <source>
        <dbReference type="SAM" id="MobiDB-lite"/>
    </source>
</evidence>
<dbReference type="AlphaFoldDB" id="K6VVP6"/>
<dbReference type="OrthoDB" id="3695809at2"/>
<keyword evidence="3" id="KW-1185">Reference proteome</keyword>
<dbReference type="GO" id="GO:0003677">
    <property type="term" value="F:DNA binding"/>
    <property type="evidence" value="ECO:0007669"/>
    <property type="project" value="InterPro"/>
</dbReference>
<protein>
    <recommendedName>
        <fullName evidence="4">YbaB/EbfC DNA-binding family protein</fullName>
    </recommendedName>
</protein>
<organism evidence="2 3">
    <name type="scientific">Austwickia chelonae NBRC 105200</name>
    <dbReference type="NCBI Taxonomy" id="1184607"/>
    <lineage>
        <taxon>Bacteria</taxon>
        <taxon>Bacillati</taxon>
        <taxon>Actinomycetota</taxon>
        <taxon>Actinomycetes</taxon>
        <taxon>Micrococcales</taxon>
        <taxon>Dermatophilaceae</taxon>
        <taxon>Austwickia</taxon>
    </lineage>
</organism>
<reference evidence="2 3" key="1">
    <citation type="submission" date="2012-08" db="EMBL/GenBank/DDBJ databases">
        <title>Whole genome shotgun sequence of Austwickia chelonae NBRC 105200.</title>
        <authorList>
            <person name="Yoshida I."/>
            <person name="Hosoyama A."/>
            <person name="Tsuchikane K."/>
            <person name="Katsumata H."/>
            <person name="Ando Y."/>
            <person name="Ohji S."/>
            <person name="Hamada M."/>
            <person name="Tamura T."/>
            <person name="Yamazoe A."/>
            <person name="Yamazaki S."/>
            <person name="Fujita N."/>
        </authorList>
    </citation>
    <scope>NUCLEOTIDE SEQUENCE [LARGE SCALE GENOMIC DNA]</scope>
    <source>
        <strain evidence="2 3">NBRC 105200</strain>
    </source>
</reference>
<dbReference type="RefSeq" id="WP_006504173.1">
    <property type="nucleotide sequence ID" value="NZ_BAGZ01000024.1"/>
</dbReference>
<evidence type="ECO:0008006" key="4">
    <source>
        <dbReference type="Google" id="ProtNLM"/>
    </source>
</evidence>
<dbReference type="InterPro" id="IPR004401">
    <property type="entry name" value="YbaB/EbfC"/>
</dbReference>
<evidence type="ECO:0000313" key="3">
    <source>
        <dbReference type="Proteomes" id="UP000008495"/>
    </source>
</evidence>
<dbReference type="EMBL" id="BAGZ01000024">
    <property type="protein sequence ID" value="GAB79415.1"/>
    <property type="molecule type" value="Genomic_DNA"/>
</dbReference>
<sequence>MNGHEQGRPGAIPEIDELTAVADGWRAQYDDIREQVSQAKVTGSSPCGGVRVEMASGANIVGVRFSEEVLRKSPAAVEGAVMAAIKEATTSMSALMQEAVSPYLTGFDAGAIASGGFPTGLAEAFEDDYHRRKEQKEPAEPPQATPRPSGGVPSGRAVPPQTGRRGGVDWFDDEDES</sequence>
<accession>K6VVP6</accession>
<feature type="region of interest" description="Disordered" evidence="1">
    <location>
        <begin position="126"/>
        <end position="177"/>
    </location>
</feature>